<protein>
    <submittedName>
        <fullName evidence="1">Uncharacterized protein</fullName>
    </submittedName>
</protein>
<evidence type="ECO:0000313" key="1">
    <source>
        <dbReference type="EMBL" id="KAJ8664828.1"/>
    </source>
</evidence>
<organism evidence="1 2">
    <name type="scientific">Eretmocerus hayati</name>
    <dbReference type="NCBI Taxonomy" id="131215"/>
    <lineage>
        <taxon>Eukaryota</taxon>
        <taxon>Metazoa</taxon>
        <taxon>Ecdysozoa</taxon>
        <taxon>Arthropoda</taxon>
        <taxon>Hexapoda</taxon>
        <taxon>Insecta</taxon>
        <taxon>Pterygota</taxon>
        <taxon>Neoptera</taxon>
        <taxon>Endopterygota</taxon>
        <taxon>Hymenoptera</taxon>
        <taxon>Apocrita</taxon>
        <taxon>Proctotrupomorpha</taxon>
        <taxon>Chalcidoidea</taxon>
        <taxon>Aphelinidae</taxon>
        <taxon>Aphelininae</taxon>
        <taxon>Eretmocerus</taxon>
    </lineage>
</organism>
<dbReference type="EMBL" id="CM056744">
    <property type="protein sequence ID" value="KAJ8664828.1"/>
    <property type="molecule type" value="Genomic_DNA"/>
</dbReference>
<sequence length="493" mass="57028">MNPVAYFLFCVFLEHVYSEETTTIPADVTHEIKEEPLSPKYEHVTVDLVCYQLKAEKVEDCWDSNIKDFLQEDLPQDLSTKQDQQSQHDETERDSHQLSEDISCDFTNNKLNQKGNSDKSEEKCKGREVYSCELCGMIFKYRINFYNHKKSHESRKSLLCKICQKTFGTVSSLNRHSRRHTNDFAFSCLICNKKFKAKDNLNDHVRRFHMNSERHLCHLCDKIFTSKSNLNFHIKMHTGKNAVKCPICSYTVHSKYYLATHMKMHEGKQPSCWKCNKKFNQNEELSAHVESDCGGKRLYICFVCNKEYISRHGLYRHRKNNHQGISLGTGSAPTMAEVDTNQMTNNPVECQVTHTSTMKIEILKEEGPIENLVEYLDLKQPKKELDGAEDEIIVQDLVTYQIKEETPHYPSRIKEEPLDALGMPACSSGIQKEMTDDTQSSTQGRMILESIGNCDSEIDIKDELDTVKHEQEMSGYALYLQGCEDQNRIEYSE</sequence>
<accession>A0ACC2N1I1</accession>
<evidence type="ECO:0000313" key="2">
    <source>
        <dbReference type="Proteomes" id="UP001239111"/>
    </source>
</evidence>
<gene>
    <name evidence="1" type="ORF">QAD02_006490</name>
</gene>
<dbReference type="Proteomes" id="UP001239111">
    <property type="component" value="Chromosome 4"/>
</dbReference>
<proteinExistence type="predicted"/>
<reference evidence="1" key="1">
    <citation type="submission" date="2023-04" db="EMBL/GenBank/DDBJ databases">
        <title>A chromosome-level genome assembly of the parasitoid wasp Eretmocerus hayati.</title>
        <authorList>
            <person name="Zhong Y."/>
            <person name="Liu S."/>
            <person name="Liu Y."/>
        </authorList>
    </citation>
    <scope>NUCLEOTIDE SEQUENCE</scope>
    <source>
        <strain evidence="1">ZJU_SS_LIU_2023</strain>
    </source>
</reference>
<comment type="caution">
    <text evidence="1">The sequence shown here is derived from an EMBL/GenBank/DDBJ whole genome shotgun (WGS) entry which is preliminary data.</text>
</comment>
<name>A0ACC2N1I1_9HYME</name>
<keyword evidence="2" id="KW-1185">Reference proteome</keyword>